<dbReference type="GO" id="GO:0031419">
    <property type="term" value="F:cobalamin binding"/>
    <property type="evidence" value="ECO:0007669"/>
    <property type="project" value="InterPro"/>
</dbReference>
<dbReference type="GO" id="GO:0051539">
    <property type="term" value="F:4 iron, 4 sulfur cluster binding"/>
    <property type="evidence" value="ECO:0007669"/>
    <property type="project" value="UniProtKB-KW"/>
</dbReference>
<proteinExistence type="predicted"/>
<evidence type="ECO:0000256" key="3">
    <source>
        <dbReference type="ARBA" id="ARBA00022723"/>
    </source>
</evidence>
<comment type="cofactor">
    <cofactor evidence="1">
        <name>[4Fe-4S] cluster</name>
        <dbReference type="ChEBI" id="CHEBI:49883"/>
    </cofactor>
</comment>
<dbReference type="InterPro" id="IPR006158">
    <property type="entry name" value="Cobalamin-bd"/>
</dbReference>
<keyword evidence="2" id="KW-0949">S-adenosyl-L-methionine</keyword>
<name>A0A0K1EE93_CHOCO</name>
<sequence length="626" mass="70805">MSRKKVTFVTLDIMPQMVPLAGGYLQAYACLDPEIESTWHFEQHAGTRGTMTSRDLTARLLKSDADVYAFSCYAWNTGLFKATVQELLQAKEGVHIILGGPQVMNCAQKYLSPEHERLVLCNGEGEKTFRSFLKQLCKDEPDLASVKGLSFYRWGELVTTESEERIRDLDEIPSPFLGGLFDPALYKNAVIETNRGCPFTCTYCYWGGAIGAKVNRFSQARIEAEFEWIARSGVYSLAIVDANWGILPRDVELSHHLARCKEQHGSPRLVGFSASKNTPERVSEITKIFHDAGLLLSHTISLQTMQEKSLKLVGRQNIKTKAYLAMQRYLNDNGISSHVELIWPLPGETLTSFVEGVDRLCAGGADLFFCHPLYLINNIALNSMRGPYGLVTEPSREPGSEAEIVVETREVPRDDYMVGWRFVYATMILFNLRALYCLSKYLSTKGLESHSALYMKFSRFLQENPSAPLAKLLEEVIEEKSVDPNTLGRIAYYMHSARDEFDALLSAFVSTQPWWSDEGAQVYFEIDLLNRPNLYRPEAPDTRLSLQHVTIQAVEPGGYVVEIPETHLASSRSFLGAKATFQSNPIRIDHRQNQFEYAPSDYVEVYWLHCYHSAFNITQISPTWQA</sequence>
<dbReference type="SFLD" id="SFLDG01123">
    <property type="entry name" value="methyltransferase_(Class_B)"/>
    <property type="match status" value="1"/>
</dbReference>
<dbReference type="SFLD" id="SFLDG01082">
    <property type="entry name" value="B12-binding_domain_containing"/>
    <property type="match status" value="1"/>
</dbReference>
<dbReference type="PANTHER" id="PTHR43409:SF16">
    <property type="entry name" value="SLR0320 PROTEIN"/>
    <property type="match status" value="1"/>
</dbReference>
<evidence type="ECO:0000256" key="5">
    <source>
        <dbReference type="ARBA" id="ARBA00023014"/>
    </source>
</evidence>
<dbReference type="PROSITE" id="PS51918">
    <property type="entry name" value="RADICAL_SAM"/>
    <property type="match status" value="1"/>
</dbReference>
<reference evidence="7 8" key="1">
    <citation type="submission" date="2015-07" db="EMBL/GenBank/DDBJ databases">
        <title>Genome analysis of myxobacterium Chondromyces crocatus Cm c5 reveals a high potential for natural compound synthesis and the genetic basis for the loss of fruiting body formation.</title>
        <authorList>
            <person name="Zaburannyi N."/>
            <person name="Bunk B."/>
            <person name="Maier J."/>
            <person name="Overmann J."/>
            <person name="Mueller R."/>
        </authorList>
    </citation>
    <scope>NUCLEOTIDE SEQUENCE [LARGE SCALE GENOMIC DNA]</scope>
    <source>
        <strain evidence="7 8">Cm c5</strain>
    </source>
</reference>
<dbReference type="PANTHER" id="PTHR43409">
    <property type="entry name" value="ANAEROBIC MAGNESIUM-PROTOPORPHYRIN IX MONOMETHYL ESTER CYCLASE-RELATED"/>
    <property type="match status" value="1"/>
</dbReference>
<dbReference type="Gene3D" id="3.80.30.20">
    <property type="entry name" value="tm_1862 like domain"/>
    <property type="match status" value="1"/>
</dbReference>
<feature type="domain" description="Radical SAM core" evidence="6">
    <location>
        <begin position="183"/>
        <end position="414"/>
    </location>
</feature>
<gene>
    <name evidence="7" type="ORF">CMC5_033320</name>
</gene>
<evidence type="ECO:0000256" key="1">
    <source>
        <dbReference type="ARBA" id="ARBA00001966"/>
    </source>
</evidence>
<keyword evidence="3" id="KW-0479">Metal-binding</keyword>
<evidence type="ECO:0000313" key="8">
    <source>
        <dbReference type="Proteomes" id="UP000067626"/>
    </source>
</evidence>
<keyword evidence="5" id="KW-0411">Iron-sulfur</keyword>
<dbReference type="OrthoDB" id="9762608at2"/>
<evidence type="ECO:0000313" key="7">
    <source>
        <dbReference type="EMBL" id="AKT39185.1"/>
    </source>
</evidence>
<dbReference type="GO" id="GO:0003824">
    <property type="term" value="F:catalytic activity"/>
    <property type="evidence" value="ECO:0007669"/>
    <property type="project" value="InterPro"/>
</dbReference>
<dbReference type="GO" id="GO:0005829">
    <property type="term" value="C:cytosol"/>
    <property type="evidence" value="ECO:0007669"/>
    <property type="project" value="TreeGrafter"/>
</dbReference>
<dbReference type="EMBL" id="CP012159">
    <property type="protein sequence ID" value="AKT39185.1"/>
    <property type="molecule type" value="Genomic_DNA"/>
</dbReference>
<dbReference type="SMART" id="SM00729">
    <property type="entry name" value="Elp3"/>
    <property type="match status" value="1"/>
</dbReference>
<dbReference type="SUPFAM" id="SSF102114">
    <property type="entry name" value="Radical SAM enzymes"/>
    <property type="match status" value="1"/>
</dbReference>
<evidence type="ECO:0000256" key="2">
    <source>
        <dbReference type="ARBA" id="ARBA00022691"/>
    </source>
</evidence>
<dbReference type="Gene3D" id="3.40.50.280">
    <property type="entry name" value="Cobalamin-binding domain"/>
    <property type="match status" value="1"/>
</dbReference>
<dbReference type="GO" id="GO:0046872">
    <property type="term" value="F:metal ion binding"/>
    <property type="evidence" value="ECO:0007669"/>
    <property type="project" value="UniProtKB-KW"/>
</dbReference>
<dbReference type="InterPro" id="IPR051198">
    <property type="entry name" value="BchE-like"/>
</dbReference>
<dbReference type="Pfam" id="PF02310">
    <property type="entry name" value="B12-binding"/>
    <property type="match status" value="1"/>
</dbReference>
<evidence type="ECO:0000256" key="4">
    <source>
        <dbReference type="ARBA" id="ARBA00023004"/>
    </source>
</evidence>
<dbReference type="RefSeq" id="WP_050431318.1">
    <property type="nucleotide sequence ID" value="NZ_CP012159.1"/>
</dbReference>
<dbReference type="KEGG" id="ccro:CMC5_033320"/>
<keyword evidence="4" id="KW-0408">Iron</keyword>
<accession>A0A0K1EE93</accession>
<dbReference type="InterPro" id="IPR007197">
    <property type="entry name" value="rSAM"/>
</dbReference>
<dbReference type="InterPro" id="IPR058240">
    <property type="entry name" value="rSAM_sf"/>
</dbReference>
<dbReference type="InterPro" id="IPR034466">
    <property type="entry name" value="Methyltransferase_Class_B"/>
</dbReference>
<dbReference type="SFLD" id="SFLDS00029">
    <property type="entry name" value="Radical_SAM"/>
    <property type="match status" value="1"/>
</dbReference>
<keyword evidence="8" id="KW-1185">Reference proteome</keyword>
<protein>
    <recommendedName>
        <fullName evidence="6">Radical SAM core domain-containing protein</fullName>
    </recommendedName>
</protein>
<dbReference type="InterPro" id="IPR023404">
    <property type="entry name" value="rSAM_horseshoe"/>
</dbReference>
<dbReference type="AlphaFoldDB" id="A0A0K1EE93"/>
<dbReference type="Proteomes" id="UP000067626">
    <property type="component" value="Chromosome"/>
</dbReference>
<dbReference type="Pfam" id="PF04055">
    <property type="entry name" value="Radical_SAM"/>
    <property type="match status" value="1"/>
</dbReference>
<dbReference type="InterPro" id="IPR006638">
    <property type="entry name" value="Elp3/MiaA/NifB-like_rSAM"/>
</dbReference>
<evidence type="ECO:0000259" key="6">
    <source>
        <dbReference type="PROSITE" id="PS51918"/>
    </source>
</evidence>
<organism evidence="7 8">
    <name type="scientific">Chondromyces crocatus</name>
    <dbReference type="NCBI Taxonomy" id="52"/>
    <lineage>
        <taxon>Bacteria</taxon>
        <taxon>Pseudomonadati</taxon>
        <taxon>Myxococcota</taxon>
        <taxon>Polyangia</taxon>
        <taxon>Polyangiales</taxon>
        <taxon>Polyangiaceae</taxon>
        <taxon>Chondromyces</taxon>
    </lineage>
</organism>
<dbReference type="STRING" id="52.CMC5_033320"/>